<dbReference type="STRING" id="7897.ENSLACP00000014505"/>
<name>H3AXY4_LATCH</name>
<dbReference type="GO" id="GO:0005737">
    <property type="term" value="C:cytoplasm"/>
    <property type="evidence" value="ECO:0007669"/>
    <property type="project" value="UniProtKB-ARBA"/>
</dbReference>
<evidence type="ECO:0000313" key="10">
    <source>
        <dbReference type="Ensembl" id="ENSLACP00000014505.1"/>
    </source>
</evidence>
<evidence type="ECO:0000256" key="4">
    <source>
        <dbReference type="ARBA" id="ARBA00022692"/>
    </source>
</evidence>
<feature type="transmembrane region" description="Helical" evidence="9">
    <location>
        <begin position="159"/>
        <end position="178"/>
    </location>
</feature>
<dbReference type="GO" id="GO:0012505">
    <property type="term" value="C:endomembrane system"/>
    <property type="evidence" value="ECO:0007669"/>
    <property type="project" value="UniProtKB-SubCell"/>
</dbReference>
<protein>
    <submittedName>
        <fullName evidence="10">Aquaporin 8</fullName>
    </submittedName>
</protein>
<dbReference type="FunCoup" id="H3AXY4">
    <property type="interactions" value="17"/>
</dbReference>
<evidence type="ECO:0000256" key="2">
    <source>
        <dbReference type="ARBA" id="ARBA00006175"/>
    </source>
</evidence>
<evidence type="ECO:0000256" key="5">
    <source>
        <dbReference type="ARBA" id="ARBA00022737"/>
    </source>
</evidence>
<evidence type="ECO:0000256" key="9">
    <source>
        <dbReference type="SAM" id="Phobius"/>
    </source>
</evidence>
<dbReference type="PROSITE" id="PS00221">
    <property type="entry name" value="MIP"/>
    <property type="match status" value="1"/>
</dbReference>
<dbReference type="SUPFAM" id="SSF81338">
    <property type="entry name" value="Aquaporin-like"/>
    <property type="match status" value="1"/>
</dbReference>
<dbReference type="InterPro" id="IPR000425">
    <property type="entry name" value="MIP"/>
</dbReference>
<dbReference type="AlphaFoldDB" id="H3AXY4"/>
<keyword evidence="6 9" id="KW-1133">Transmembrane helix</keyword>
<dbReference type="HOGENOM" id="CLU_020019_3_5_1"/>
<dbReference type="eggNOG" id="KOG0223">
    <property type="taxonomic scope" value="Eukaryota"/>
</dbReference>
<gene>
    <name evidence="10" type="primary">AQP8A.1</name>
</gene>
<comment type="similarity">
    <text evidence="2 8">Belongs to the MIP/aquaporin (TC 1.A.8) family.</text>
</comment>
<proteinExistence type="inferred from homology"/>
<dbReference type="InterPro" id="IPR034294">
    <property type="entry name" value="Aquaporin_transptr"/>
</dbReference>
<dbReference type="GO" id="GO:0015250">
    <property type="term" value="F:water channel activity"/>
    <property type="evidence" value="ECO:0007669"/>
    <property type="project" value="TreeGrafter"/>
</dbReference>
<sequence>VMTDSIAKEEVALAMLDGKKESSEKPNEPNLFEKYVQPCVAEMVGVTLIVSLGCTSVIENVASAGRVQPALAHGLAVGLSVAIYGEISGGHFNPAVSLTAFLLGALDRIMLLPYCVSQLFGGIIGGSLAKAMTTHGSYVNASGGAFDVVTSNEQIGRAVVAEIVMTTLLVITVCMAAINNHSKTPLAPLCVGFTVAVDILAGGDISGACMNPARAFGPAVVSGHWDYHWIYWIGPLSGSLVVAAIVRLLLGDRKLRLILK</sequence>
<dbReference type="Pfam" id="PF00230">
    <property type="entry name" value="MIP"/>
    <property type="match status" value="1"/>
</dbReference>
<evidence type="ECO:0000256" key="1">
    <source>
        <dbReference type="ARBA" id="ARBA00004127"/>
    </source>
</evidence>
<evidence type="ECO:0000256" key="3">
    <source>
        <dbReference type="ARBA" id="ARBA00022448"/>
    </source>
</evidence>
<dbReference type="GO" id="GO:0019755">
    <property type="term" value="P:one-carbon compound transport"/>
    <property type="evidence" value="ECO:0007669"/>
    <property type="project" value="UniProtKB-ARBA"/>
</dbReference>
<feature type="transmembrane region" description="Helical" evidence="9">
    <location>
        <begin position="229"/>
        <end position="250"/>
    </location>
</feature>
<reference evidence="11" key="1">
    <citation type="submission" date="2011-08" db="EMBL/GenBank/DDBJ databases">
        <title>The draft genome of Latimeria chalumnae.</title>
        <authorList>
            <person name="Di Palma F."/>
            <person name="Alfoldi J."/>
            <person name="Johnson J."/>
            <person name="Berlin A."/>
            <person name="Gnerre S."/>
            <person name="Jaffe D."/>
            <person name="MacCallum I."/>
            <person name="Young S."/>
            <person name="Walker B.J."/>
            <person name="Lander E."/>
            <person name="Lindblad-Toh K."/>
        </authorList>
    </citation>
    <scope>NUCLEOTIDE SEQUENCE [LARGE SCALE GENOMIC DNA]</scope>
    <source>
        <strain evidence="11">Wild caught</strain>
    </source>
</reference>
<keyword evidence="3 8" id="KW-0813">Transport</keyword>
<dbReference type="InterPro" id="IPR023277">
    <property type="entry name" value="Aquaporin_8"/>
</dbReference>
<evidence type="ECO:0000313" key="11">
    <source>
        <dbReference type="Proteomes" id="UP000008672"/>
    </source>
</evidence>
<dbReference type="Ensembl" id="ENSLACT00000014605.1">
    <property type="protein sequence ID" value="ENSLACP00000014505.1"/>
    <property type="gene ID" value="ENSLACG00000012764.1"/>
</dbReference>
<organism evidence="10 11">
    <name type="scientific">Latimeria chalumnae</name>
    <name type="common">Coelacanth</name>
    <dbReference type="NCBI Taxonomy" id="7897"/>
    <lineage>
        <taxon>Eukaryota</taxon>
        <taxon>Metazoa</taxon>
        <taxon>Chordata</taxon>
        <taxon>Craniata</taxon>
        <taxon>Vertebrata</taxon>
        <taxon>Euteleostomi</taxon>
        <taxon>Coelacanthiformes</taxon>
        <taxon>Coelacanthidae</taxon>
        <taxon>Latimeria</taxon>
    </lineage>
</organism>
<dbReference type="Gene3D" id="1.20.1080.10">
    <property type="entry name" value="Glycerol uptake facilitator protein"/>
    <property type="match status" value="1"/>
</dbReference>
<comment type="subcellular location">
    <subcellularLocation>
        <location evidence="1">Endomembrane system</location>
        <topology evidence="1">Multi-pass membrane protein</topology>
    </subcellularLocation>
</comment>
<dbReference type="GeneTree" id="ENSGT00940000165638"/>
<evidence type="ECO:0000256" key="6">
    <source>
        <dbReference type="ARBA" id="ARBA00022989"/>
    </source>
</evidence>
<accession>H3AXY4</accession>
<dbReference type="InParanoid" id="H3AXY4"/>
<reference evidence="10" key="2">
    <citation type="submission" date="2025-08" db="UniProtKB">
        <authorList>
            <consortium name="Ensembl"/>
        </authorList>
    </citation>
    <scope>IDENTIFICATION</scope>
</reference>
<dbReference type="InterPro" id="IPR022357">
    <property type="entry name" value="MIP_CS"/>
</dbReference>
<reference evidence="10" key="3">
    <citation type="submission" date="2025-09" db="UniProtKB">
        <authorList>
            <consortium name="Ensembl"/>
        </authorList>
    </citation>
    <scope>IDENTIFICATION</scope>
</reference>
<dbReference type="EMBL" id="AFYH01059076">
    <property type="status" value="NOT_ANNOTATED_CDS"/>
    <property type="molecule type" value="Genomic_DNA"/>
</dbReference>
<dbReference type="InterPro" id="IPR023271">
    <property type="entry name" value="Aquaporin-like"/>
</dbReference>
<dbReference type="GO" id="GO:0005886">
    <property type="term" value="C:plasma membrane"/>
    <property type="evidence" value="ECO:0007669"/>
    <property type="project" value="TreeGrafter"/>
</dbReference>
<keyword evidence="5" id="KW-0677">Repeat</keyword>
<dbReference type="PRINTS" id="PR00783">
    <property type="entry name" value="MINTRINSICP"/>
</dbReference>
<dbReference type="PANTHER" id="PTHR45665:SF9">
    <property type="entry name" value="AQUAPORIN-8"/>
    <property type="match status" value="1"/>
</dbReference>
<keyword evidence="4 8" id="KW-0812">Transmembrane</keyword>
<dbReference type="Proteomes" id="UP000008672">
    <property type="component" value="Unassembled WGS sequence"/>
</dbReference>
<keyword evidence="11" id="KW-1185">Reference proteome</keyword>
<evidence type="ECO:0000256" key="8">
    <source>
        <dbReference type="RuleBase" id="RU000477"/>
    </source>
</evidence>
<evidence type="ECO:0000256" key="7">
    <source>
        <dbReference type="ARBA" id="ARBA00023136"/>
    </source>
</evidence>
<dbReference type="OMA" id="PAMVANH"/>
<dbReference type="EMBL" id="AFYH01059075">
    <property type="status" value="NOT_ANNOTATED_CDS"/>
    <property type="molecule type" value="Genomic_DNA"/>
</dbReference>
<dbReference type="PRINTS" id="PR02020">
    <property type="entry name" value="AQUAPORIN8"/>
</dbReference>
<dbReference type="PANTHER" id="PTHR45665">
    <property type="entry name" value="AQUAPORIN-8"/>
    <property type="match status" value="1"/>
</dbReference>
<dbReference type="FunFam" id="1.20.1080.10:FF:000019">
    <property type="entry name" value="AQuaPorin or aquaglyceroporin related"/>
    <property type="match status" value="1"/>
</dbReference>
<keyword evidence="7 9" id="KW-0472">Membrane</keyword>